<keyword evidence="2" id="KW-0540">Nuclease</keyword>
<name>A0AA35V5Y3_METCP</name>
<dbReference type="SUPFAM" id="SSF52980">
    <property type="entry name" value="Restriction endonuclease-like"/>
    <property type="match status" value="1"/>
</dbReference>
<dbReference type="Proteomes" id="UP001158598">
    <property type="component" value="Chromosome"/>
</dbReference>
<gene>
    <name evidence="2" type="ORF">MCNOR_1883</name>
</gene>
<sequence>MTHFPDNILTVLKEAVINVFWKKSDVRGLFSRCEVPHELIGAQDWNAYKFHIVSPVLDTLNSREDGLGPLRRILQETLEYKDGDHLLWLQDGQKRKREAERCLEHLRLLVKDHDAAKRTEREQREARQRQAQEEKGKSAFNSRLGEIYQRFLAYHQNPNRQERGYALEEILYDAFLLFELNPQGAFRRVGEQIDGAFYHDGNHFLLEAKWTSSPSNLSDLRDLDGAVGSSLDNTLGLFVSLNGFTKESLDAYAQGSRPKLICMDGMDLMAVLNGQIDLSDLLKRKRDIAVQRRLIFASVTQIMTGKL</sequence>
<evidence type="ECO:0000313" key="2">
    <source>
        <dbReference type="EMBL" id="CAI8817839.1"/>
    </source>
</evidence>
<accession>A0AA35V5Y3</accession>
<organism evidence="2 3">
    <name type="scientific">Methylococcus capsulatus</name>
    <dbReference type="NCBI Taxonomy" id="414"/>
    <lineage>
        <taxon>Bacteria</taxon>
        <taxon>Pseudomonadati</taxon>
        <taxon>Pseudomonadota</taxon>
        <taxon>Gammaproteobacteria</taxon>
        <taxon>Methylococcales</taxon>
        <taxon>Methylococcaceae</taxon>
        <taxon>Methylococcus</taxon>
    </lineage>
</organism>
<dbReference type="RefSeq" id="WP_156881496.1">
    <property type="nucleotide sequence ID" value="NZ_OX458332.1"/>
</dbReference>
<reference evidence="2" key="1">
    <citation type="submission" date="2023-03" db="EMBL/GenBank/DDBJ databases">
        <authorList>
            <person name="Pearce D."/>
        </authorList>
    </citation>
    <scope>NUCLEOTIDE SEQUENCE</scope>
    <source>
        <strain evidence="2">Mc</strain>
    </source>
</reference>
<protein>
    <submittedName>
        <fullName evidence="2">Restriction endonuclease</fullName>
    </submittedName>
</protein>
<proteinExistence type="predicted"/>
<dbReference type="GO" id="GO:0004519">
    <property type="term" value="F:endonuclease activity"/>
    <property type="evidence" value="ECO:0007669"/>
    <property type="project" value="UniProtKB-KW"/>
</dbReference>
<evidence type="ECO:0000313" key="3">
    <source>
        <dbReference type="Proteomes" id="UP001158598"/>
    </source>
</evidence>
<dbReference type="EMBL" id="OX458332">
    <property type="protein sequence ID" value="CAI8817839.1"/>
    <property type="molecule type" value="Genomic_DNA"/>
</dbReference>
<keyword evidence="2" id="KW-0378">Hydrolase</keyword>
<dbReference type="InterPro" id="IPR011335">
    <property type="entry name" value="Restrct_endonuc-II-like"/>
</dbReference>
<dbReference type="AlphaFoldDB" id="A0AA35V5Y3"/>
<keyword evidence="2" id="KW-0255">Endonuclease</keyword>
<feature type="region of interest" description="Disordered" evidence="1">
    <location>
        <begin position="117"/>
        <end position="137"/>
    </location>
</feature>
<evidence type="ECO:0000256" key="1">
    <source>
        <dbReference type="SAM" id="MobiDB-lite"/>
    </source>
</evidence>